<evidence type="ECO:0000313" key="2">
    <source>
        <dbReference type="Proteomes" id="UP000092321"/>
    </source>
</evidence>
<dbReference type="EMBL" id="LXPE01000001">
    <property type="protein sequence ID" value="OBA29137.1"/>
    <property type="molecule type" value="Genomic_DNA"/>
</dbReference>
<keyword evidence="2" id="KW-1185">Reference proteome</keyword>
<evidence type="ECO:0000313" key="1">
    <source>
        <dbReference type="EMBL" id="OBA29137.1"/>
    </source>
</evidence>
<name>A0A1B7TK72_9ASCO</name>
<reference evidence="2" key="1">
    <citation type="journal article" date="2016" name="Proc. Natl. Acad. Sci. U.S.A.">
        <title>Comparative genomics of biotechnologically important yeasts.</title>
        <authorList>
            <person name="Riley R."/>
            <person name="Haridas S."/>
            <person name="Wolfe K.H."/>
            <person name="Lopes M.R."/>
            <person name="Hittinger C.T."/>
            <person name="Goeker M."/>
            <person name="Salamov A.A."/>
            <person name="Wisecaver J.H."/>
            <person name="Long T.M."/>
            <person name="Calvey C.H."/>
            <person name="Aerts A.L."/>
            <person name="Barry K.W."/>
            <person name="Choi C."/>
            <person name="Clum A."/>
            <person name="Coughlan A.Y."/>
            <person name="Deshpande S."/>
            <person name="Douglass A.P."/>
            <person name="Hanson S.J."/>
            <person name="Klenk H.-P."/>
            <person name="LaButti K.M."/>
            <person name="Lapidus A."/>
            <person name="Lindquist E.A."/>
            <person name="Lipzen A.M."/>
            <person name="Meier-Kolthoff J.P."/>
            <person name="Ohm R.A."/>
            <person name="Otillar R.P."/>
            <person name="Pangilinan J.L."/>
            <person name="Peng Y."/>
            <person name="Rokas A."/>
            <person name="Rosa C.A."/>
            <person name="Scheuner C."/>
            <person name="Sibirny A.A."/>
            <person name="Slot J.C."/>
            <person name="Stielow J.B."/>
            <person name="Sun H."/>
            <person name="Kurtzman C.P."/>
            <person name="Blackwell M."/>
            <person name="Grigoriev I.V."/>
            <person name="Jeffries T.W."/>
        </authorList>
    </citation>
    <scope>NUCLEOTIDE SEQUENCE [LARGE SCALE GENOMIC DNA]</scope>
    <source>
        <strain evidence="2">NRRL Y-1626</strain>
    </source>
</reference>
<accession>A0A1B7TK72</accession>
<dbReference type="AlphaFoldDB" id="A0A1B7TK72"/>
<comment type="caution">
    <text evidence="1">The sequence shown here is derived from an EMBL/GenBank/DDBJ whole genome shotgun (WGS) entry which is preliminary data.</text>
</comment>
<organism evidence="1 2">
    <name type="scientific">Hanseniaspora valbyensis NRRL Y-1626</name>
    <dbReference type="NCBI Taxonomy" id="766949"/>
    <lineage>
        <taxon>Eukaryota</taxon>
        <taxon>Fungi</taxon>
        <taxon>Dikarya</taxon>
        <taxon>Ascomycota</taxon>
        <taxon>Saccharomycotina</taxon>
        <taxon>Saccharomycetes</taxon>
        <taxon>Saccharomycodales</taxon>
        <taxon>Saccharomycodaceae</taxon>
        <taxon>Hanseniaspora</taxon>
    </lineage>
</organism>
<protein>
    <submittedName>
        <fullName evidence="1">Uncharacterized protein</fullName>
    </submittedName>
</protein>
<dbReference type="Proteomes" id="UP000092321">
    <property type="component" value="Unassembled WGS sequence"/>
</dbReference>
<gene>
    <name evidence="1" type="ORF">HANVADRAFT_4889</name>
</gene>
<sequence length="232" mass="27167">MIFFHSQSVISCQKKNDRFNSFNNSSTFFKQSTINPHTVLNNMIQNAYTSKKESENMDEEMAKPVPNTHKNISLKNQAISVLDPEEIKDNKTLASIPANQLQEQKEIYKVLPEENFKKKTVVEFRLKGAPLVNKRIRKRLISKTYHTWLRPSTNKTSWETRNKGIAKILIYGKYKATRDTRPMICPYHLYKLKNHVGNEARIFPKKYITPLRQKKCICEFFTITKSPLKQVI</sequence>
<proteinExistence type="predicted"/>